<dbReference type="PANTHER" id="PTHR14030">
    <property type="entry name" value="MITOTIC CHECKPOINT SERINE/THREONINE-PROTEIN KINASE BUB1"/>
    <property type="match status" value="1"/>
</dbReference>
<sequence length="968" mass="107320">MNDLESTSIVWVARHLPEEERLTFYVNLFNQLGQVHVNDNDNVVVRKRIAIIILTHFDKYYHDDRLINTVNSYALLAQNNPYHSVMKRFHEQKPRIRSWGFYRVWAQTLFETKAPADELAFVKDAAIKFCPNQVVEISQFFSYEGRGGSRSASTSNAPVASVPSKPAPISYKPQAFAAPKDIQPIQQAAMPMASNQQVHLTSSAAQGSHQQYVSASPRLSVVAEIEELSARNSMNPSAISDFHAAREPTVLSSDGSKGLSLPTSTVRAEFSGNTGGSRDRLSGFSALSESTMSTTSPAPAPAARAATPTSPPVKPLILRRDRRQSPPGFNDSIRDSFGNRPSDYGMVERVDTEPDDKPHVAEHSFTTRIYQNNYNAFGNTLPFSQEKPADEDEALVKALGAAGDETKTPGSFATSFNKTADSDASFSVYCDSVYAGAAKEKEKPLVRPFQKDSTIQESPLAKRNKFSDSIFGSDDEFGSSFTDEKTVAGLGNMGADGATSTPVGPARSKPMFPDNVTAIIPLGGAPSAPKKDDGKKKSPFKFAPAPVAEPRPYERRRSEYNPPMEVEVKEEPMAESPAVAAPSVMSPAVERVEENLQQSLDDMNLDDTTHNLDTLPRANIQGGINPWSDKTRNAILERFVPLVTMHEMNTVAPAIKVGHQPDLGGEKYTIRKIIGQGAFARVYLGESLEERENGGLVAMKHESPACPWEVYICHQLKRQVPKEGHSLLMTVHDSYIFTNASIIIYDFHPYGTVLDLVNNFRTNNQNIDSVVTGLVALQLSQALEYTHNAKIIHSDVKPDNIIITHPLDMVYRRGAPFIKLIDWGRSIDMSVFPGQQFTGRAGTDGFDCIEMRSNRPWTYQTDFYGWAATIHVVVLNSYMATCVVSQNQNGTVQKFRRRNHFYEVFTKAISDFLNIPSCDELPTWRPYITAIENRLDEVLTEDPTLWTTAVDRINPFLMKEATNKESRG</sequence>
<evidence type="ECO:0000256" key="1">
    <source>
        <dbReference type="ARBA" id="ARBA00004629"/>
    </source>
</evidence>
<dbReference type="GO" id="GO:0005634">
    <property type="term" value="C:nucleus"/>
    <property type="evidence" value="ECO:0007669"/>
    <property type="project" value="TreeGrafter"/>
</dbReference>
<comment type="subcellular location">
    <subcellularLocation>
        <location evidence="1">Chromosome</location>
        <location evidence="1">Centromere</location>
        <location evidence="1">Kinetochore</location>
    </subcellularLocation>
</comment>
<keyword evidence="4" id="KW-0995">Kinetochore</keyword>
<evidence type="ECO:0000313" key="11">
    <source>
        <dbReference type="WBParaSite" id="Pan_g3015.t1"/>
    </source>
</evidence>
<evidence type="ECO:0000256" key="2">
    <source>
        <dbReference type="ARBA" id="ARBA00022454"/>
    </source>
</evidence>
<feature type="compositionally biased region" description="Low complexity" evidence="8">
    <location>
        <begin position="288"/>
        <end position="308"/>
    </location>
</feature>
<evidence type="ECO:0000256" key="7">
    <source>
        <dbReference type="PROSITE-ProRule" id="PRU10141"/>
    </source>
</evidence>
<dbReference type="PROSITE" id="PS00108">
    <property type="entry name" value="PROTEIN_KINASE_ST"/>
    <property type="match status" value="1"/>
</dbReference>
<dbReference type="InterPro" id="IPR000719">
    <property type="entry name" value="Prot_kinase_dom"/>
</dbReference>
<dbReference type="GO" id="GO:0051754">
    <property type="term" value="P:meiotic sister chromatid cohesion, centromeric"/>
    <property type="evidence" value="ECO:0007669"/>
    <property type="project" value="TreeGrafter"/>
</dbReference>
<evidence type="ECO:0000256" key="4">
    <source>
        <dbReference type="ARBA" id="ARBA00022838"/>
    </source>
</evidence>
<dbReference type="InterPro" id="IPR008271">
    <property type="entry name" value="Ser/Thr_kinase_AS"/>
</dbReference>
<dbReference type="SUPFAM" id="SSF56112">
    <property type="entry name" value="Protein kinase-like (PK-like)"/>
    <property type="match status" value="1"/>
</dbReference>
<keyword evidence="6" id="KW-0137">Centromere</keyword>
<feature type="region of interest" description="Disordered" evidence="8">
    <location>
        <begin position="522"/>
        <end position="561"/>
    </location>
</feature>
<name>A0A7E4VT60_PANRE</name>
<dbReference type="GO" id="GO:0005524">
    <property type="term" value="F:ATP binding"/>
    <property type="evidence" value="ECO:0007669"/>
    <property type="project" value="UniProtKB-UniRule"/>
</dbReference>
<dbReference type="AlphaFoldDB" id="A0A7E4VT60"/>
<dbReference type="InterPro" id="IPR015661">
    <property type="entry name" value="Bub1/Mad3"/>
</dbReference>
<accession>A0A7E4VT60</accession>
<dbReference type="Gene3D" id="1.10.510.10">
    <property type="entry name" value="Transferase(Phosphotransferase) domain 1"/>
    <property type="match status" value="1"/>
</dbReference>
<keyword evidence="5 7" id="KW-0067">ATP-binding</keyword>
<organism evidence="10 11">
    <name type="scientific">Panagrellus redivivus</name>
    <name type="common">Microworm</name>
    <dbReference type="NCBI Taxonomy" id="6233"/>
    <lineage>
        <taxon>Eukaryota</taxon>
        <taxon>Metazoa</taxon>
        <taxon>Ecdysozoa</taxon>
        <taxon>Nematoda</taxon>
        <taxon>Chromadorea</taxon>
        <taxon>Rhabditida</taxon>
        <taxon>Tylenchina</taxon>
        <taxon>Panagrolaimomorpha</taxon>
        <taxon>Panagrolaimoidea</taxon>
        <taxon>Panagrolaimidae</taxon>
        <taxon>Panagrellus</taxon>
    </lineage>
</organism>
<dbReference type="Pfam" id="PF00069">
    <property type="entry name" value="Pkinase"/>
    <property type="match status" value="1"/>
</dbReference>
<dbReference type="GO" id="GO:0007094">
    <property type="term" value="P:mitotic spindle assembly checkpoint signaling"/>
    <property type="evidence" value="ECO:0007669"/>
    <property type="project" value="InterPro"/>
</dbReference>
<dbReference type="InterPro" id="IPR011009">
    <property type="entry name" value="Kinase-like_dom_sf"/>
</dbReference>
<feature type="domain" description="Protein kinase" evidence="9">
    <location>
        <begin position="668"/>
        <end position="957"/>
    </location>
</feature>
<reference evidence="11" key="2">
    <citation type="submission" date="2020-10" db="UniProtKB">
        <authorList>
            <consortium name="WormBaseParasite"/>
        </authorList>
    </citation>
    <scope>IDENTIFICATION</scope>
</reference>
<evidence type="ECO:0000313" key="10">
    <source>
        <dbReference type="Proteomes" id="UP000492821"/>
    </source>
</evidence>
<evidence type="ECO:0000259" key="9">
    <source>
        <dbReference type="PROSITE" id="PS50011"/>
    </source>
</evidence>
<dbReference type="PROSITE" id="PS50011">
    <property type="entry name" value="PROTEIN_KINASE_DOM"/>
    <property type="match status" value="1"/>
</dbReference>
<proteinExistence type="predicted"/>
<keyword evidence="2" id="KW-0158">Chromosome</keyword>
<dbReference type="PANTHER" id="PTHR14030:SF4">
    <property type="entry name" value="BUB1 KINASE, ISOFORM A-RELATED"/>
    <property type="match status" value="1"/>
</dbReference>
<dbReference type="SMART" id="SM00220">
    <property type="entry name" value="S_TKc"/>
    <property type="match status" value="1"/>
</dbReference>
<reference evidence="10" key="1">
    <citation type="journal article" date="2013" name="Genetics">
        <title>The draft genome and transcriptome of Panagrellus redivivus are shaped by the harsh demands of a free-living lifestyle.</title>
        <authorList>
            <person name="Srinivasan J."/>
            <person name="Dillman A.R."/>
            <person name="Macchietto M.G."/>
            <person name="Heikkinen L."/>
            <person name="Lakso M."/>
            <person name="Fracchia K.M."/>
            <person name="Antoshechkin I."/>
            <person name="Mortazavi A."/>
            <person name="Wong G."/>
            <person name="Sternberg P.W."/>
        </authorList>
    </citation>
    <scope>NUCLEOTIDE SEQUENCE [LARGE SCALE GENOMIC DNA]</scope>
    <source>
        <strain evidence="10">MT8872</strain>
    </source>
</reference>
<dbReference type="GO" id="GO:0000776">
    <property type="term" value="C:kinetochore"/>
    <property type="evidence" value="ECO:0007669"/>
    <property type="project" value="UniProtKB-KW"/>
</dbReference>
<evidence type="ECO:0000256" key="5">
    <source>
        <dbReference type="ARBA" id="ARBA00022840"/>
    </source>
</evidence>
<evidence type="ECO:0000256" key="6">
    <source>
        <dbReference type="ARBA" id="ARBA00023328"/>
    </source>
</evidence>
<dbReference type="GO" id="GO:0004672">
    <property type="term" value="F:protein kinase activity"/>
    <property type="evidence" value="ECO:0007669"/>
    <property type="project" value="InterPro"/>
</dbReference>
<evidence type="ECO:0000256" key="8">
    <source>
        <dbReference type="SAM" id="MobiDB-lite"/>
    </source>
</evidence>
<dbReference type="Proteomes" id="UP000492821">
    <property type="component" value="Unassembled WGS sequence"/>
</dbReference>
<dbReference type="WBParaSite" id="Pan_g3015.t1">
    <property type="protein sequence ID" value="Pan_g3015.t1"/>
    <property type="gene ID" value="Pan_g3015"/>
</dbReference>
<dbReference type="PROSITE" id="PS00107">
    <property type="entry name" value="PROTEIN_KINASE_ATP"/>
    <property type="match status" value="1"/>
</dbReference>
<dbReference type="GO" id="GO:0032991">
    <property type="term" value="C:protein-containing complex"/>
    <property type="evidence" value="ECO:0007669"/>
    <property type="project" value="UniProtKB-ARBA"/>
</dbReference>
<feature type="binding site" evidence="7">
    <location>
        <position position="700"/>
    </location>
    <ligand>
        <name>ATP</name>
        <dbReference type="ChEBI" id="CHEBI:30616"/>
    </ligand>
</feature>
<feature type="region of interest" description="Disordered" evidence="8">
    <location>
        <begin position="287"/>
        <end position="343"/>
    </location>
</feature>
<keyword evidence="3 7" id="KW-0547">Nucleotide-binding</keyword>
<dbReference type="InterPro" id="IPR017441">
    <property type="entry name" value="Protein_kinase_ATP_BS"/>
</dbReference>
<evidence type="ECO:0000256" key="3">
    <source>
        <dbReference type="ARBA" id="ARBA00022741"/>
    </source>
</evidence>
<keyword evidence="10" id="KW-1185">Reference proteome</keyword>
<protein>
    <submittedName>
        <fullName evidence="11">Protein kinase domain-containing protein</fullName>
    </submittedName>
</protein>